<organism evidence="2 3">
    <name type="scientific">Solanum verrucosum</name>
    <dbReference type="NCBI Taxonomy" id="315347"/>
    <lineage>
        <taxon>Eukaryota</taxon>
        <taxon>Viridiplantae</taxon>
        <taxon>Streptophyta</taxon>
        <taxon>Embryophyta</taxon>
        <taxon>Tracheophyta</taxon>
        <taxon>Spermatophyta</taxon>
        <taxon>Magnoliopsida</taxon>
        <taxon>eudicotyledons</taxon>
        <taxon>Gunneridae</taxon>
        <taxon>Pentapetalae</taxon>
        <taxon>asterids</taxon>
        <taxon>lamiids</taxon>
        <taxon>Solanales</taxon>
        <taxon>Solanaceae</taxon>
        <taxon>Solanoideae</taxon>
        <taxon>Solaneae</taxon>
        <taxon>Solanum</taxon>
    </lineage>
</organism>
<dbReference type="SUPFAM" id="SSF53098">
    <property type="entry name" value="Ribonuclease H-like"/>
    <property type="match status" value="1"/>
</dbReference>
<dbReference type="GO" id="GO:0003676">
    <property type="term" value="F:nucleic acid binding"/>
    <property type="evidence" value="ECO:0007669"/>
    <property type="project" value="InterPro"/>
</dbReference>
<dbReference type="InterPro" id="IPR056924">
    <property type="entry name" value="SH3_Tf2-1"/>
</dbReference>
<evidence type="ECO:0000313" key="2">
    <source>
        <dbReference type="EMBL" id="WMV58451.1"/>
    </source>
</evidence>
<proteinExistence type="predicted"/>
<name>A0AAF0V897_SOLVR</name>
<evidence type="ECO:0000313" key="3">
    <source>
        <dbReference type="Proteomes" id="UP001234989"/>
    </source>
</evidence>
<dbReference type="EMBL" id="CP133623">
    <property type="protein sequence ID" value="WMV58451.1"/>
    <property type="molecule type" value="Genomic_DNA"/>
</dbReference>
<dbReference type="Pfam" id="PF24626">
    <property type="entry name" value="SH3_Tf2-1"/>
    <property type="match status" value="1"/>
</dbReference>
<feature type="domain" description="Tf2-1-like SH3-like" evidence="1">
    <location>
        <begin position="133"/>
        <end position="196"/>
    </location>
</feature>
<keyword evidence="3" id="KW-1185">Reference proteome</keyword>
<gene>
    <name evidence="2" type="ORF">MTR67_051836</name>
</gene>
<sequence>MVDELQNKIMEEAHSSRYSIYPSSIKMYRDLRHVYWWSSIKWCNADFFQVPKLPTRQDSSFQPHRLGMYSYVYRGAQFTIQLWKSFKKGLGSKVNLSTDFHPQIDGQGEHTIKTLEDMLRACMIDFKEFEVDDWVYLKVSPMKGVMRFGKWGKLTPRYIGPYRISKRVSSVAYELELASELAEVHPMFHLSMLKKCMCDPSFIISTKNIGIKDKPSYKKIPVQILDRQVRKLRTKEVASVKVLWKNKIVDEATWEAKEDMKKRYPYLFPSREIPNQGTNPL</sequence>
<accession>A0AAF0V897</accession>
<dbReference type="Proteomes" id="UP001234989">
    <property type="component" value="Chromosome 12"/>
</dbReference>
<dbReference type="PANTHER" id="PTHR46148:SF56">
    <property type="entry name" value="RETROTRANSPOSON PROTEIN"/>
    <property type="match status" value="1"/>
</dbReference>
<dbReference type="Gene3D" id="3.30.420.10">
    <property type="entry name" value="Ribonuclease H-like superfamily/Ribonuclease H"/>
    <property type="match status" value="1"/>
</dbReference>
<protein>
    <recommendedName>
        <fullName evidence="1">Tf2-1-like SH3-like domain-containing protein</fullName>
    </recommendedName>
</protein>
<dbReference type="PANTHER" id="PTHR46148">
    <property type="entry name" value="CHROMO DOMAIN-CONTAINING PROTEIN"/>
    <property type="match status" value="1"/>
</dbReference>
<evidence type="ECO:0000259" key="1">
    <source>
        <dbReference type="Pfam" id="PF24626"/>
    </source>
</evidence>
<dbReference type="AlphaFoldDB" id="A0AAF0V897"/>
<reference evidence="2" key="1">
    <citation type="submission" date="2023-08" db="EMBL/GenBank/DDBJ databases">
        <title>A de novo genome assembly of Solanum verrucosum Schlechtendal, a Mexican diploid species geographically isolated from the other diploid A-genome species in potato relatives.</title>
        <authorList>
            <person name="Hosaka K."/>
        </authorList>
    </citation>
    <scope>NUCLEOTIDE SEQUENCE</scope>
    <source>
        <tissue evidence="2">Young leaves</tissue>
    </source>
</reference>
<dbReference type="InterPro" id="IPR036397">
    <property type="entry name" value="RNaseH_sf"/>
</dbReference>
<dbReference type="InterPro" id="IPR012337">
    <property type="entry name" value="RNaseH-like_sf"/>
</dbReference>